<dbReference type="SMART" id="SM00490">
    <property type="entry name" value="HELICc"/>
    <property type="match status" value="1"/>
</dbReference>
<keyword evidence="3 7" id="KW-0347">Helicase</keyword>
<dbReference type="EMBL" id="CP036246">
    <property type="protein sequence ID" value="QEP40449.1"/>
    <property type="molecule type" value="Genomic_DNA"/>
</dbReference>
<sequence length="938" mass="108702">MRFAPGQRVIIRDTQWKIRRVEILADDQYELTCDGVSNFIKGKEAIFLTTYEKGIEIIDPANTNFIIDKSPNYSKSLLYMESLLKDVVPTDTKIHRANKAAMDSVNYQFEPALQSLNQARQRILMADAVGLGKTLEAGILVSELIKRGKGKRILVLAVKSMLTQFQKEFWNRFSIPLTRLDSQGIQRVRNKIPANMNPFFYYDKSIISIDTLKQEALYRSYIEEAYWDIIIIDEAHNVADRNSGSQKSKLAKLISSRCDSLIMLSATPHDGSAKSFASLLNMLDPTAIANPNDYSVDDFKDKGLVIRRFKKDIANQVKDEFKTRQIFTIKSNASIYEEEVFHFISNLSFKTIDSKKRQGSELFKTTLIKSLLSSPIACIESIKNRIKRVETLEEDYSSDIDTLEILLEKLEQIDKNNFSKYQELVNLIKNKMKWKKTTDDRIVVFTERIKTLEFLKEQLKNDLNLKDDEIVSMTGSNMSDIEINKIVEDFGQENSKIRLLIATDVASEGINLHYLSHRLIHFDIPWSLMVFQQRNGRVDRYGQEKDPKIYYMQTLSNDEKFKGDNRILEILIQKDEQAAQNIGDPSAFMNVYDEKVEEQIVANAIESGKDAQEFSKELDKNLENSEFDFLSFLNEANKEKEEDIKKVEFATSLSLFEDDLKYTTEALKYLQASQKLEVKFEEDRVELLASELDDLKYRFKMLPSEVIPDKWHFILTNDLKTINEEIKKSRKNESAWTNIHYLWEQHPLLEWLKDKLLSNFNTLEAPVLTLNTLASNELIFIISGLIPNKKAQPIIDEWIGIRLVDNKFDSILSFEEVLKTTNLNSKKFPNSAIDFDITDIKNSLALVIEKAKEHIVAIRDKYDDSMAEKILKKLDDLDLLKQRHLGQLELDLGQDSKRLEKQKEIEKIFKDYHNWIKDSMEIEKEPFIQIVSVLKGNR</sequence>
<evidence type="ECO:0000259" key="6">
    <source>
        <dbReference type="PROSITE" id="PS51194"/>
    </source>
</evidence>
<gene>
    <name evidence="7" type="ORF">APORC_0840</name>
</gene>
<dbReference type="Pfam" id="PF00176">
    <property type="entry name" value="SNF2-rel_dom"/>
    <property type="match status" value="1"/>
</dbReference>
<dbReference type="SUPFAM" id="SSF52540">
    <property type="entry name" value="P-loop containing nucleoside triphosphate hydrolases"/>
    <property type="match status" value="2"/>
</dbReference>
<dbReference type="GO" id="GO:0005524">
    <property type="term" value="F:ATP binding"/>
    <property type="evidence" value="ECO:0007669"/>
    <property type="project" value="UniProtKB-KW"/>
</dbReference>
<protein>
    <submittedName>
        <fullName evidence="7">DEAD/DEAH box helicase</fullName>
    </submittedName>
</protein>
<evidence type="ECO:0000256" key="3">
    <source>
        <dbReference type="ARBA" id="ARBA00022806"/>
    </source>
</evidence>
<feature type="domain" description="Helicase C-terminal" evidence="6">
    <location>
        <begin position="420"/>
        <end position="586"/>
    </location>
</feature>
<dbReference type="PANTHER" id="PTHR45766">
    <property type="entry name" value="DNA ANNEALING HELICASE AND ENDONUCLEASE ZRANB3 FAMILY MEMBER"/>
    <property type="match status" value="1"/>
</dbReference>
<dbReference type="GO" id="GO:0004386">
    <property type="term" value="F:helicase activity"/>
    <property type="evidence" value="ECO:0007669"/>
    <property type="project" value="UniProtKB-KW"/>
</dbReference>
<dbReference type="SMART" id="SM00487">
    <property type="entry name" value="DEXDc"/>
    <property type="match status" value="1"/>
</dbReference>
<dbReference type="InterPro" id="IPR038718">
    <property type="entry name" value="SNF2-like_sf"/>
</dbReference>
<evidence type="ECO:0000259" key="5">
    <source>
        <dbReference type="PROSITE" id="PS51192"/>
    </source>
</evidence>
<dbReference type="InterPro" id="IPR014001">
    <property type="entry name" value="Helicase_ATP-bd"/>
</dbReference>
<evidence type="ECO:0000256" key="4">
    <source>
        <dbReference type="ARBA" id="ARBA00022840"/>
    </source>
</evidence>
<dbReference type="Proteomes" id="UP000322644">
    <property type="component" value="Chromosome"/>
</dbReference>
<organism evidence="7 8">
    <name type="scientific">Arcobacter porcinus</name>
    <dbReference type="NCBI Taxonomy" id="1935204"/>
    <lineage>
        <taxon>Bacteria</taxon>
        <taxon>Pseudomonadati</taxon>
        <taxon>Campylobacterota</taxon>
        <taxon>Epsilonproteobacteria</taxon>
        <taxon>Campylobacterales</taxon>
        <taxon>Arcobacteraceae</taxon>
        <taxon>Arcobacter</taxon>
    </lineage>
</organism>
<dbReference type="Gene3D" id="3.40.50.300">
    <property type="entry name" value="P-loop containing nucleotide triphosphate hydrolases"/>
    <property type="match status" value="1"/>
</dbReference>
<dbReference type="Gene3D" id="3.40.50.10810">
    <property type="entry name" value="Tandem AAA-ATPase domain"/>
    <property type="match status" value="1"/>
</dbReference>
<dbReference type="InterPro" id="IPR049730">
    <property type="entry name" value="SNF2/RAD54-like_C"/>
</dbReference>
<dbReference type="CDD" id="cd18793">
    <property type="entry name" value="SF2_C_SNF"/>
    <property type="match status" value="1"/>
</dbReference>
<keyword evidence="1" id="KW-0547">Nucleotide-binding</keyword>
<evidence type="ECO:0000313" key="7">
    <source>
        <dbReference type="EMBL" id="QEP40449.1"/>
    </source>
</evidence>
<dbReference type="Pfam" id="PF00271">
    <property type="entry name" value="Helicase_C"/>
    <property type="match status" value="1"/>
</dbReference>
<feature type="domain" description="Helicase ATP-binding" evidence="5">
    <location>
        <begin position="114"/>
        <end position="286"/>
    </location>
</feature>
<proteinExistence type="predicted"/>
<name>A0A5C2HCA1_9BACT</name>
<keyword evidence="2" id="KW-0378">Hydrolase</keyword>
<dbReference type="InterPro" id="IPR057342">
    <property type="entry name" value="DEXDc_RapA"/>
</dbReference>
<dbReference type="InterPro" id="IPR000330">
    <property type="entry name" value="SNF2_N"/>
</dbReference>
<reference evidence="7 8" key="1">
    <citation type="submission" date="2019-09" db="EMBL/GenBank/DDBJ databases">
        <title>Complete genome sequencing of four Arcobacter species reveals a diverse suite of mobile elements.</title>
        <authorList>
            <person name="Miller W.G."/>
            <person name="Yee E."/>
            <person name="Bono J.L."/>
        </authorList>
    </citation>
    <scope>NUCLEOTIDE SEQUENCE [LARGE SCALE GENOMIC DNA]</scope>
    <source>
        <strain evidence="7 8">CCUG 56899</strain>
    </source>
</reference>
<reference evidence="7 8" key="2">
    <citation type="submission" date="2019-09" db="EMBL/GenBank/DDBJ databases">
        <title>Taxonomic note: a critical rebuttal of the proposed division of the genus Arcobacter into six genera, emended descriptions of Arcobacter anaerophilus and the genus Arcobacter, and an assessment of genus-level boundaries for Epsilonproteobacteria using in silico genomic comparator tools.</title>
        <authorList>
            <person name="On S.L.W."/>
            <person name="Miller W.G."/>
            <person name="Biggs P."/>
            <person name="Cornelius A."/>
            <person name="Vandamme P."/>
        </authorList>
    </citation>
    <scope>NUCLEOTIDE SEQUENCE [LARGE SCALE GENOMIC DNA]</scope>
    <source>
        <strain evidence="7 8">CCUG 56899</strain>
    </source>
</reference>
<dbReference type="PROSITE" id="PS51194">
    <property type="entry name" value="HELICASE_CTER"/>
    <property type="match status" value="1"/>
</dbReference>
<dbReference type="GO" id="GO:0016787">
    <property type="term" value="F:hydrolase activity"/>
    <property type="evidence" value="ECO:0007669"/>
    <property type="project" value="UniProtKB-KW"/>
</dbReference>
<evidence type="ECO:0000256" key="1">
    <source>
        <dbReference type="ARBA" id="ARBA00022741"/>
    </source>
</evidence>
<keyword evidence="4" id="KW-0067">ATP-binding</keyword>
<evidence type="ECO:0000313" key="8">
    <source>
        <dbReference type="Proteomes" id="UP000322644"/>
    </source>
</evidence>
<dbReference type="AlphaFoldDB" id="A0A5C2HCA1"/>
<accession>A0A5C2HCA1</accession>
<dbReference type="InterPro" id="IPR001650">
    <property type="entry name" value="Helicase_C-like"/>
</dbReference>
<dbReference type="KEGG" id="apoc:APORC_0840"/>
<dbReference type="CDD" id="cd18011">
    <property type="entry name" value="DEXDc_RapA"/>
    <property type="match status" value="1"/>
</dbReference>
<dbReference type="RefSeq" id="WP_066388046.1">
    <property type="nucleotide sequence ID" value="NZ_CP036246.2"/>
</dbReference>
<dbReference type="InterPro" id="IPR027417">
    <property type="entry name" value="P-loop_NTPase"/>
</dbReference>
<evidence type="ECO:0000256" key="2">
    <source>
        <dbReference type="ARBA" id="ARBA00022801"/>
    </source>
</evidence>
<dbReference type="PANTHER" id="PTHR45766:SF6">
    <property type="entry name" value="SWI_SNF-RELATED MATRIX-ASSOCIATED ACTIN-DEPENDENT REGULATOR OF CHROMATIN SUBFAMILY A-LIKE PROTEIN 1"/>
    <property type="match status" value="1"/>
</dbReference>
<dbReference type="PROSITE" id="PS51192">
    <property type="entry name" value="HELICASE_ATP_BIND_1"/>
    <property type="match status" value="1"/>
</dbReference>